<reference evidence="3 4" key="1">
    <citation type="submission" date="2020-04" db="EMBL/GenBank/DDBJ databases">
        <title>Description of novel Gluconacetobacter.</title>
        <authorList>
            <person name="Sombolestani A."/>
        </authorList>
    </citation>
    <scope>NUCLEOTIDE SEQUENCE [LARGE SCALE GENOMIC DNA]</scope>
    <source>
        <strain evidence="3 4">LMG 7603</strain>
    </source>
</reference>
<comment type="caution">
    <text evidence="3">The sequence shown here is derived from an EMBL/GenBank/DDBJ whole genome shotgun (WGS) entry which is preliminary data.</text>
</comment>
<organism evidence="3 4">
    <name type="scientific">Gluconacetobacter diazotrophicus</name>
    <name type="common">Acetobacter diazotrophicus</name>
    <dbReference type="NCBI Taxonomy" id="33996"/>
    <lineage>
        <taxon>Bacteria</taxon>
        <taxon>Pseudomonadati</taxon>
        <taxon>Pseudomonadota</taxon>
        <taxon>Alphaproteobacteria</taxon>
        <taxon>Acetobacterales</taxon>
        <taxon>Acetobacteraceae</taxon>
        <taxon>Gluconacetobacter</taxon>
    </lineage>
</organism>
<feature type="compositionally biased region" description="Basic and acidic residues" evidence="1">
    <location>
        <begin position="1"/>
        <end position="11"/>
    </location>
</feature>
<dbReference type="Proteomes" id="UP000550787">
    <property type="component" value="Unassembled WGS sequence"/>
</dbReference>
<sequence length="103" mass="11316">MNETSDADREPLSPPLSRPLSGWTRERRAIVLWSQSGSLIVVSGNVVGRHVGDPAGSILFAIGFGCILWALKILIENWTELRRPSAGLTKPSLKAKGLLNRRR</sequence>
<evidence type="ECO:0000256" key="1">
    <source>
        <dbReference type="SAM" id="MobiDB-lite"/>
    </source>
</evidence>
<evidence type="ECO:0000313" key="3">
    <source>
        <dbReference type="EMBL" id="MBB2154957.1"/>
    </source>
</evidence>
<evidence type="ECO:0000313" key="4">
    <source>
        <dbReference type="Proteomes" id="UP000550787"/>
    </source>
</evidence>
<protein>
    <submittedName>
        <fullName evidence="3">Uncharacterized protein</fullName>
    </submittedName>
</protein>
<keyword evidence="2" id="KW-0472">Membrane</keyword>
<feature type="transmembrane region" description="Helical" evidence="2">
    <location>
        <begin position="54"/>
        <end position="75"/>
    </location>
</feature>
<accession>A0A7W4FC37</accession>
<dbReference type="EMBL" id="JABEQG010000001">
    <property type="protein sequence ID" value="MBB2154957.1"/>
    <property type="molecule type" value="Genomic_DNA"/>
</dbReference>
<dbReference type="AlphaFoldDB" id="A0A7W4FC37"/>
<keyword evidence="2" id="KW-1133">Transmembrane helix</keyword>
<gene>
    <name evidence="3" type="ORF">HLH33_01305</name>
</gene>
<evidence type="ECO:0000256" key="2">
    <source>
        <dbReference type="SAM" id="Phobius"/>
    </source>
</evidence>
<feature type="transmembrane region" description="Helical" evidence="2">
    <location>
        <begin position="30"/>
        <end position="48"/>
    </location>
</feature>
<feature type="region of interest" description="Disordered" evidence="1">
    <location>
        <begin position="1"/>
        <end position="20"/>
    </location>
</feature>
<keyword evidence="2" id="KW-0812">Transmembrane</keyword>
<proteinExistence type="predicted"/>
<name>A0A7W4FC37_GLUDI</name>